<keyword evidence="3" id="KW-1185">Reference proteome</keyword>
<feature type="chain" id="PRO_5032924117" description="Head domain of trimeric autotransporter adhesin" evidence="1">
    <location>
        <begin position="23"/>
        <end position="483"/>
    </location>
</feature>
<dbReference type="Proteomes" id="UP000589738">
    <property type="component" value="Unassembled WGS sequence"/>
</dbReference>
<name>A0A841NDR3_9FLAO</name>
<reference evidence="2 3" key="1">
    <citation type="submission" date="2020-08" db="EMBL/GenBank/DDBJ databases">
        <title>Functional genomics of gut bacteria from endangered species of beetles.</title>
        <authorList>
            <person name="Carlos-Shanley C."/>
        </authorList>
    </citation>
    <scope>NUCLEOTIDE SEQUENCE [LARGE SCALE GENOMIC DNA]</scope>
    <source>
        <strain evidence="2 3">S00136</strain>
    </source>
</reference>
<protein>
    <recommendedName>
        <fullName evidence="4">Head domain of trimeric autotransporter adhesin</fullName>
    </recommendedName>
</protein>
<evidence type="ECO:0000313" key="3">
    <source>
        <dbReference type="Proteomes" id="UP000589738"/>
    </source>
</evidence>
<sequence>MKNRISVMALPALLFFAQSAFGQVGVSTPDPKATLDVAAVPADLTKTDGIIAPRLTADQVKAKDNIYGAAQTGSIVYVTQALTTVLPTGAKSANLTAPGYYYFDGTIWQVLNTSVGIWNQKGTTNTVAHTSAENVWRGGSVAVGEDIGNSAVKFAVTNRITDGSTTNSSGIGAVEYSNGPGQKSAIYGLLEDTASSGTSVNLGMMSTVNDKSTTLSRGNAGLFSYSLIGSKDNSSSLITGVTSNLFLYSTGTLLAGNVYGTTSYAGGTAAAGSNNTGDISVNNLRGVDATAAPYTVSGHNFTSPMTIGGQMEVSLQGGGTSDLVSVYGANASINTTMAGGNLKVTNAMAALRSYTGFGSTGTYDVNKLYGLFVDVAETGSASKRLGNSYGIFISRYRFAGDTASNAYNLYSQGADTKNYFQGRVGVGINTPGAQLHIVKQATDLTPAIIAGCNEYTDNADAISNGLPQGALYRTGDVLKVVHP</sequence>
<comment type="caution">
    <text evidence="2">The sequence shown here is derived from an EMBL/GenBank/DDBJ whole genome shotgun (WGS) entry which is preliminary data.</text>
</comment>
<dbReference type="AlphaFoldDB" id="A0A841NDR3"/>
<proteinExistence type="predicted"/>
<gene>
    <name evidence="2" type="ORF">HNP36_000542</name>
</gene>
<keyword evidence="1" id="KW-0732">Signal</keyword>
<evidence type="ECO:0000313" key="2">
    <source>
        <dbReference type="EMBL" id="MBB6369489.1"/>
    </source>
</evidence>
<organism evidence="2 3">
    <name type="scientific">Chryseobacterium shigense</name>
    <dbReference type="NCBI Taxonomy" id="297244"/>
    <lineage>
        <taxon>Bacteria</taxon>
        <taxon>Pseudomonadati</taxon>
        <taxon>Bacteroidota</taxon>
        <taxon>Flavobacteriia</taxon>
        <taxon>Flavobacteriales</taxon>
        <taxon>Weeksellaceae</taxon>
        <taxon>Chryseobacterium group</taxon>
        <taxon>Chryseobacterium</taxon>
    </lineage>
</organism>
<evidence type="ECO:0000256" key="1">
    <source>
        <dbReference type="SAM" id="SignalP"/>
    </source>
</evidence>
<feature type="signal peptide" evidence="1">
    <location>
        <begin position="1"/>
        <end position="22"/>
    </location>
</feature>
<accession>A0A841NDR3</accession>
<evidence type="ECO:0008006" key="4">
    <source>
        <dbReference type="Google" id="ProtNLM"/>
    </source>
</evidence>
<dbReference type="RefSeq" id="WP_184160674.1">
    <property type="nucleotide sequence ID" value="NZ_JACHLC010000001.1"/>
</dbReference>
<dbReference type="EMBL" id="JACHLC010000001">
    <property type="protein sequence ID" value="MBB6369489.1"/>
    <property type="molecule type" value="Genomic_DNA"/>
</dbReference>